<name>A0A150GC21_GONPE</name>
<feature type="compositionally biased region" description="Acidic residues" evidence="1">
    <location>
        <begin position="62"/>
        <end position="85"/>
    </location>
</feature>
<evidence type="ECO:0000313" key="3">
    <source>
        <dbReference type="Proteomes" id="UP000075714"/>
    </source>
</evidence>
<dbReference type="OrthoDB" id="10402130at2759"/>
<dbReference type="InterPro" id="IPR026182">
    <property type="entry name" value="ANAPC15"/>
</dbReference>
<dbReference type="AlphaFoldDB" id="A0A150GC21"/>
<proteinExistence type="predicted"/>
<organism evidence="2 3">
    <name type="scientific">Gonium pectorale</name>
    <name type="common">Green alga</name>
    <dbReference type="NCBI Taxonomy" id="33097"/>
    <lineage>
        <taxon>Eukaryota</taxon>
        <taxon>Viridiplantae</taxon>
        <taxon>Chlorophyta</taxon>
        <taxon>core chlorophytes</taxon>
        <taxon>Chlorophyceae</taxon>
        <taxon>CS clade</taxon>
        <taxon>Chlamydomonadales</taxon>
        <taxon>Volvocaceae</taxon>
        <taxon>Gonium</taxon>
    </lineage>
</organism>
<accession>A0A150GC21</accession>
<evidence type="ECO:0000313" key="2">
    <source>
        <dbReference type="EMBL" id="KXZ47401.1"/>
    </source>
</evidence>
<feature type="region of interest" description="Disordered" evidence="1">
    <location>
        <begin position="43"/>
        <end position="85"/>
    </location>
</feature>
<keyword evidence="3" id="KW-1185">Reference proteome</keyword>
<dbReference type="Proteomes" id="UP000075714">
    <property type="component" value="Unassembled WGS sequence"/>
</dbReference>
<dbReference type="GO" id="GO:0090266">
    <property type="term" value="P:regulation of mitotic cell cycle spindle assembly checkpoint"/>
    <property type="evidence" value="ECO:0007669"/>
    <property type="project" value="InterPro"/>
</dbReference>
<protein>
    <submittedName>
        <fullName evidence="2">Uncharacterized protein</fullName>
    </submittedName>
</protein>
<comment type="caution">
    <text evidence="2">The sequence shown here is derived from an EMBL/GenBank/DDBJ whole genome shotgun (WGS) entry which is preliminary data.</text>
</comment>
<dbReference type="Pfam" id="PF15243">
    <property type="entry name" value="ANAPC15"/>
    <property type="match status" value="1"/>
</dbReference>
<reference evidence="3" key="1">
    <citation type="journal article" date="2016" name="Nat. Commun.">
        <title>The Gonium pectorale genome demonstrates co-option of cell cycle regulation during the evolution of multicellularity.</title>
        <authorList>
            <person name="Hanschen E.R."/>
            <person name="Marriage T.N."/>
            <person name="Ferris P.J."/>
            <person name="Hamaji T."/>
            <person name="Toyoda A."/>
            <person name="Fujiyama A."/>
            <person name="Neme R."/>
            <person name="Noguchi H."/>
            <person name="Minakuchi Y."/>
            <person name="Suzuki M."/>
            <person name="Kawai-Toyooka H."/>
            <person name="Smith D.R."/>
            <person name="Sparks H."/>
            <person name="Anderson J."/>
            <person name="Bakaric R."/>
            <person name="Luria V."/>
            <person name="Karger A."/>
            <person name="Kirschner M.W."/>
            <person name="Durand P.M."/>
            <person name="Michod R.E."/>
            <person name="Nozaki H."/>
            <person name="Olson B.J."/>
        </authorList>
    </citation>
    <scope>NUCLEOTIDE SEQUENCE [LARGE SCALE GENOMIC DNA]</scope>
    <source>
        <strain evidence="3">NIES-2863</strain>
    </source>
</reference>
<dbReference type="EMBL" id="LSYV01000036">
    <property type="protein sequence ID" value="KXZ47401.1"/>
    <property type="molecule type" value="Genomic_DNA"/>
</dbReference>
<gene>
    <name evidence="2" type="ORF">GPECTOR_35g839</name>
</gene>
<sequence>MLHLPQLAPRSNEEVFKEGNEEAQIAAQEKELEAKNTAIREWQRNNPIVGKPDAPADLREGAEEEADPNEGSLEEEDDMDGDEEM</sequence>
<dbReference type="GO" id="GO:0005680">
    <property type="term" value="C:anaphase-promoting complex"/>
    <property type="evidence" value="ECO:0007669"/>
    <property type="project" value="InterPro"/>
</dbReference>
<evidence type="ECO:0000256" key="1">
    <source>
        <dbReference type="SAM" id="MobiDB-lite"/>
    </source>
</evidence>